<organism evidence="1">
    <name type="scientific">marine metagenome</name>
    <dbReference type="NCBI Taxonomy" id="408172"/>
    <lineage>
        <taxon>unclassified sequences</taxon>
        <taxon>metagenomes</taxon>
        <taxon>ecological metagenomes</taxon>
    </lineage>
</organism>
<dbReference type="EMBL" id="UINC01189167">
    <property type="protein sequence ID" value="SVE02733.1"/>
    <property type="molecule type" value="Genomic_DNA"/>
</dbReference>
<name>A0A383A558_9ZZZZ</name>
<sequence length="55" mass="6599">MSRWYQTEKGWRRRKSSIYLRENVYAELVKVADRNKLSFSETANRLLEHGLKVIA</sequence>
<evidence type="ECO:0008006" key="2">
    <source>
        <dbReference type="Google" id="ProtNLM"/>
    </source>
</evidence>
<protein>
    <recommendedName>
        <fullName evidence="2">Ribbon-helix-helix protein CopG domain-containing protein</fullName>
    </recommendedName>
</protein>
<accession>A0A383A558</accession>
<proteinExistence type="predicted"/>
<reference evidence="1" key="1">
    <citation type="submission" date="2018-05" db="EMBL/GenBank/DDBJ databases">
        <authorList>
            <person name="Lanie J.A."/>
            <person name="Ng W.-L."/>
            <person name="Kazmierczak K.M."/>
            <person name="Andrzejewski T.M."/>
            <person name="Davidsen T.M."/>
            <person name="Wayne K.J."/>
            <person name="Tettelin H."/>
            <person name="Glass J.I."/>
            <person name="Rusch D."/>
            <person name="Podicherti R."/>
            <person name="Tsui H.-C.T."/>
            <person name="Winkler M.E."/>
        </authorList>
    </citation>
    <scope>NUCLEOTIDE SEQUENCE</scope>
</reference>
<gene>
    <name evidence="1" type="ORF">METZ01_LOCUS455587</name>
</gene>
<dbReference type="AlphaFoldDB" id="A0A383A558"/>
<evidence type="ECO:0000313" key="1">
    <source>
        <dbReference type="EMBL" id="SVE02733.1"/>
    </source>
</evidence>